<dbReference type="AlphaFoldDB" id="A0A0C9ZH14"/>
<dbReference type="Proteomes" id="UP000054018">
    <property type="component" value="Unassembled WGS sequence"/>
</dbReference>
<reference evidence="2" key="2">
    <citation type="submission" date="2015-01" db="EMBL/GenBank/DDBJ databases">
        <title>Evolutionary Origins and Diversification of the Mycorrhizal Mutualists.</title>
        <authorList>
            <consortium name="DOE Joint Genome Institute"/>
            <consortium name="Mycorrhizal Genomics Consortium"/>
            <person name="Kohler A."/>
            <person name="Kuo A."/>
            <person name="Nagy L.G."/>
            <person name="Floudas D."/>
            <person name="Copeland A."/>
            <person name="Barry K.W."/>
            <person name="Cichocki N."/>
            <person name="Veneault-Fourrey C."/>
            <person name="LaButti K."/>
            <person name="Lindquist E.A."/>
            <person name="Lipzen A."/>
            <person name="Lundell T."/>
            <person name="Morin E."/>
            <person name="Murat C."/>
            <person name="Riley R."/>
            <person name="Ohm R."/>
            <person name="Sun H."/>
            <person name="Tunlid A."/>
            <person name="Henrissat B."/>
            <person name="Grigoriev I.V."/>
            <person name="Hibbett D.S."/>
            <person name="Martin F."/>
        </authorList>
    </citation>
    <scope>NUCLEOTIDE SEQUENCE [LARGE SCALE GENOMIC DNA]</scope>
    <source>
        <strain evidence="2">441</strain>
    </source>
</reference>
<keyword evidence="2" id="KW-1185">Reference proteome</keyword>
<organism evidence="1 2">
    <name type="scientific">Pisolithus microcarpus 441</name>
    <dbReference type="NCBI Taxonomy" id="765257"/>
    <lineage>
        <taxon>Eukaryota</taxon>
        <taxon>Fungi</taxon>
        <taxon>Dikarya</taxon>
        <taxon>Basidiomycota</taxon>
        <taxon>Agaricomycotina</taxon>
        <taxon>Agaricomycetes</taxon>
        <taxon>Agaricomycetidae</taxon>
        <taxon>Boletales</taxon>
        <taxon>Sclerodermatineae</taxon>
        <taxon>Pisolithaceae</taxon>
        <taxon>Pisolithus</taxon>
    </lineage>
</organism>
<dbReference type="HOGENOM" id="CLU_2062388_0_0_1"/>
<evidence type="ECO:0000313" key="1">
    <source>
        <dbReference type="EMBL" id="KIK19273.1"/>
    </source>
</evidence>
<name>A0A0C9ZH14_9AGAM</name>
<evidence type="ECO:0000313" key="2">
    <source>
        <dbReference type="Proteomes" id="UP000054018"/>
    </source>
</evidence>
<sequence>MAATWGSVGCTVGQSQLPTRTLLAGLEAMAMPPDSEKLYFADSREGRWKQGPKKEWRDMPRANAMCFSVLTSPARARHHKNGRRRRTVVDHDNVEVFHLWEVLSTMDLAVSDVPLLPHH</sequence>
<reference evidence="1 2" key="1">
    <citation type="submission" date="2014-04" db="EMBL/GenBank/DDBJ databases">
        <authorList>
            <consortium name="DOE Joint Genome Institute"/>
            <person name="Kuo A."/>
            <person name="Kohler A."/>
            <person name="Costa M.D."/>
            <person name="Nagy L.G."/>
            <person name="Floudas D."/>
            <person name="Copeland A."/>
            <person name="Barry K.W."/>
            <person name="Cichocki N."/>
            <person name="Veneault-Fourrey C."/>
            <person name="LaButti K."/>
            <person name="Lindquist E.A."/>
            <person name="Lipzen A."/>
            <person name="Lundell T."/>
            <person name="Morin E."/>
            <person name="Murat C."/>
            <person name="Sun H."/>
            <person name="Tunlid A."/>
            <person name="Henrissat B."/>
            <person name="Grigoriev I.V."/>
            <person name="Hibbett D.S."/>
            <person name="Martin F."/>
            <person name="Nordberg H.P."/>
            <person name="Cantor M.N."/>
            <person name="Hua S.X."/>
        </authorList>
    </citation>
    <scope>NUCLEOTIDE SEQUENCE [LARGE SCALE GENOMIC DNA]</scope>
    <source>
        <strain evidence="1 2">441</strain>
    </source>
</reference>
<protein>
    <submittedName>
        <fullName evidence="1">Uncharacterized protein</fullName>
    </submittedName>
</protein>
<proteinExistence type="predicted"/>
<dbReference type="EMBL" id="KN833787">
    <property type="protein sequence ID" value="KIK19273.1"/>
    <property type="molecule type" value="Genomic_DNA"/>
</dbReference>
<gene>
    <name evidence="1" type="ORF">PISMIDRAFT_156599</name>
</gene>
<accession>A0A0C9ZH14</accession>